<evidence type="ECO:0000313" key="3">
    <source>
        <dbReference type="Proteomes" id="UP000516514"/>
    </source>
</evidence>
<organism evidence="2 3">
    <name type="scientific">Candidatus Wolbachia massiliensis</name>
    <dbReference type="NCBI Taxonomy" id="1845000"/>
    <lineage>
        <taxon>Bacteria</taxon>
        <taxon>Pseudomonadati</taxon>
        <taxon>Pseudomonadota</taxon>
        <taxon>Alphaproteobacteria</taxon>
        <taxon>Rickettsiales</taxon>
        <taxon>Anaplasmataceae</taxon>
        <taxon>Wolbachieae</taxon>
        <taxon>Wolbachia</taxon>
    </lineage>
</organism>
<evidence type="ECO:0000313" key="2">
    <source>
        <dbReference type="EMBL" id="QOD38378.1"/>
    </source>
</evidence>
<dbReference type="InterPro" id="IPR028250">
    <property type="entry name" value="DsbDN"/>
</dbReference>
<dbReference type="EMBL" id="CP061738">
    <property type="protein sequence ID" value="QOD38378.1"/>
    <property type="molecule type" value="Genomic_DNA"/>
</dbReference>
<dbReference type="AlphaFoldDB" id="A0A7L7YMU6"/>
<gene>
    <name evidence="2" type="ORF">ID128_00395</name>
</gene>
<dbReference type="RefSeq" id="WP_191111172.1">
    <property type="nucleotide sequence ID" value="NZ_CP061738.1"/>
</dbReference>
<proteinExistence type="predicted"/>
<protein>
    <recommendedName>
        <fullName evidence="1">Thiol:disulfide interchange protein DsbD N-terminal domain-containing protein</fullName>
    </recommendedName>
</protein>
<dbReference type="Proteomes" id="UP000516514">
    <property type="component" value="Chromosome"/>
</dbReference>
<evidence type="ECO:0000259" key="1">
    <source>
        <dbReference type="Pfam" id="PF11412"/>
    </source>
</evidence>
<name>A0A7L7YMU6_9RICK</name>
<dbReference type="Pfam" id="PF11412">
    <property type="entry name" value="DsbD_N"/>
    <property type="match status" value="1"/>
</dbReference>
<feature type="domain" description="Thiol:disulfide interchange protein DsbD N-terminal" evidence="1">
    <location>
        <begin position="42"/>
        <end position="144"/>
    </location>
</feature>
<accession>A0A7L7YMU6</accession>
<dbReference type="KEGG" id="wms:ID128_00395"/>
<sequence length="167" mass="19544">MKVYVYSILLWFFFCTQVYADEEVAKFDLLIGKVSEANLTLEGAIKVTIKPGWHIYYKDPGDFGLPTSFDCKGNVLNIYIHWPIPKEHRDKVGREIFISNVYEDMVLFPFKMNVLSSQGYIDLNFHVKYAICKDRCIPKNAEVKVRQPLKDFVDSDVNKLINEWHKK</sequence>
<reference evidence="2 3" key="1">
    <citation type="submission" date="2020-09" db="EMBL/GenBank/DDBJ databases">
        <title>An Earliest Endosymbiont, Wolbachia massiliensis sp. nov., Strain PL13 From the Bed Bug (Cimex hemipterius), Type strain of a New supergroup T.</title>
        <authorList>
            <person name="Laidoudi Y."/>
            <person name="Levasseur A."/>
            <person name="Medkour H."/>
            <person name="Maaloum M."/>
            <person name="BenKhedher M."/>
            <person name="Sambou M."/>
            <person name="Bassene H."/>
            <person name="Davoust B."/>
            <person name="Fenollar F."/>
            <person name="Raoult D."/>
            <person name="Mediannikov O."/>
        </authorList>
    </citation>
    <scope>NUCLEOTIDE SEQUENCE [LARGE SCALE GENOMIC DNA]</scope>
    <source>
        <strain evidence="2 3">PL13</strain>
    </source>
</reference>
<keyword evidence="3" id="KW-1185">Reference proteome</keyword>